<name>A0A1B6M6U8_9HEMI</name>
<organism evidence="1">
    <name type="scientific">Graphocephala atropunctata</name>
    <dbReference type="NCBI Taxonomy" id="36148"/>
    <lineage>
        <taxon>Eukaryota</taxon>
        <taxon>Metazoa</taxon>
        <taxon>Ecdysozoa</taxon>
        <taxon>Arthropoda</taxon>
        <taxon>Hexapoda</taxon>
        <taxon>Insecta</taxon>
        <taxon>Pterygota</taxon>
        <taxon>Neoptera</taxon>
        <taxon>Paraneoptera</taxon>
        <taxon>Hemiptera</taxon>
        <taxon>Auchenorrhyncha</taxon>
        <taxon>Membracoidea</taxon>
        <taxon>Cicadellidae</taxon>
        <taxon>Cicadellinae</taxon>
        <taxon>Cicadellini</taxon>
        <taxon>Graphocephala</taxon>
    </lineage>
</organism>
<accession>A0A1B6M6U8</accession>
<reference evidence="1" key="1">
    <citation type="submission" date="2015-11" db="EMBL/GenBank/DDBJ databases">
        <title>De novo transcriptome assembly of four potential Pierce s Disease insect vectors from Arizona vineyards.</title>
        <authorList>
            <person name="Tassone E.E."/>
        </authorList>
    </citation>
    <scope>NUCLEOTIDE SEQUENCE</scope>
</reference>
<proteinExistence type="predicted"/>
<protein>
    <submittedName>
        <fullName evidence="1">Uncharacterized protein</fullName>
    </submittedName>
</protein>
<sequence length="114" mass="13153">ENMRIEPNLDKHMIALSIVRVVAKRKERYNPQNLQILVKSARMQMSLEWLGEAPRKRPVGRQVCGMVYWRSANKHVLGPGLELEVTTDDEMPSLKTINITPQLSPQQQFLALYL</sequence>
<feature type="non-terminal residue" evidence="1">
    <location>
        <position position="114"/>
    </location>
</feature>
<gene>
    <name evidence="1" type="ORF">g.52396</name>
</gene>
<dbReference type="AlphaFoldDB" id="A0A1B6M6U8"/>
<feature type="non-terminal residue" evidence="1">
    <location>
        <position position="1"/>
    </location>
</feature>
<dbReference type="EMBL" id="GEBQ01008310">
    <property type="protein sequence ID" value="JAT31667.1"/>
    <property type="molecule type" value="Transcribed_RNA"/>
</dbReference>
<evidence type="ECO:0000313" key="1">
    <source>
        <dbReference type="EMBL" id="JAT31667.1"/>
    </source>
</evidence>